<protein>
    <submittedName>
        <fullName evidence="1">Antirepressor</fullName>
    </submittedName>
</protein>
<dbReference type="Pfam" id="PF10554">
    <property type="entry name" value="Phage_ASH"/>
    <property type="match status" value="1"/>
</dbReference>
<organism evidence="1 2">
    <name type="scientific">Salmonella enterica subsp. enterica serovar Choleraesuis str. SCSA50</name>
    <dbReference type="NCBI Taxonomy" id="904139"/>
    <lineage>
        <taxon>Bacteria</taxon>
        <taxon>Pseudomonadati</taxon>
        <taxon>Pseudomonadota</taxon>
        <taxon>Gammaproteobacteria</taxon>
        <taxon>Enterobacterales</taxon>
        <taxon>Enterobacteriaceae</taxon>
        <taxon>Salmonella</taxon>
    </lineage>
</organism>
<dbReference type="Pfam" id="PF09669">
    <property type="entry name" value="Phage_pRha"/>
    <property type="match status" value="2"/>
</dbReference>
<dbReference type="InterPro" id="IPR014054">
    <property type="entry name" value="Phage_regulatory_Rha"/>
</dbReference>
<sequence>MNSLTVNNRLSQQPGMYEYRPLRHECRLPNSLVVHNHREHSLTVGDESCRNLTAGFGMEGDFMSMSFAGNQKLSALSICARAIRMSVLALCGNSDVILLSVKRRQSDGAIVEVYTKRIWSFFPVACANFFSVVKDGPLTPAARLLSILVIAVAFVPIRSATSAWVRPASLRAASISSSNANSSAMASYSALNAGSSIHLAAISSCVIVGALRLPVMLNLLHSGFCLFAFSYRGFLRLLYKAVQHDDALPCQGAVKNASDAIATFNPKLKKPITKGAGVRFSEIAAIHLHSFNKVLISGSHTQWKLIHLNPDFLVVVLNSVVHRCKHNKIVMFVQCIDSAIPGRYTIQAPYKAGAGRGNPEFNIEHNRAHAVFSCHEHCYAQIMVGRAGPVSAGPGSMLTGISTPVRLTTYKVVESLGGEFIEFNIEAATMATVTTLAQPEIRIINGQAVTSSLAVADYFIKRHADVIRKIESLECSTLFRKRNFAFTSISINQPNGGTRKLPCYQITRDGFAFLAMGFTGKRAAQFKEAYINAFNQMEKRCITALSLFDYLRLLRLAGVPGYISRVAVNPATGFSSLEHITAHNRACGFFVCNAPSHLNYGGLGRGAERLAGFCDDRSANPAQVTTSCLAAACGDKSKLITGAVVMTTIPTLDQPELCVIDGKVVTSSLAVADYFHKPHKDVLAKISRLDCSVEFTERNFSLSKYTDVTGRKLQCYHITRNGFAFLAMSFTGKRAARFKEAYIKAFDQMERQLSAPSVLSDAAHNASVLYSYISSIHQVWLQQLYPMLEKAESPLAVSLYDRINDAAALASLINMTLNRSEVRGRK</sequence>
<dbReference type="EMBL" id="CM001062">
    <property type="protein sequence ID" value="EFZ05808.1"/>
    <property type="molecule type" value="Genomic_DNA"/>
</dbReference>
<evidence type="ECO:0000313" key="2">
    <source>
        <dbReference type="Proteomes" id="UP000003971"/>
    </source>
</evidence>
<dbReference type="Proteomes" id="UP000003971">
    <property type="component" value="Chromosome"/>
</dbReference>
<evidence type="ECO:0000313" key="1">
    <source>
        <dbReference type="EMBL" id="EFZ05808.1"/>
    </source>
</evidence>
<proteinExistence type="predicted"/>
<name>A0AAJ8WV09_SALET</name>
<gene>
    <name evidence="1" type="ORF">SCA50_1286</name>
</gene>
<accession>A0AAJ8WV09</accession>
<reference evidence="1 2" key="1">
    <citation type="journal article" date="2011" name="J. Bacteriol.">
        <title>Genome sequences of Salmonella enterica serovar typhimurium, Choleraesuis, Dublin, and Gallinarum strains of well- defined virulence in food-producing animals.</title>
        <authorList>
            <person name="Richardson E.J."/>
            <person name="Limaye B."/>
            <person name="Inamdar H."/>
            <person name="Datta A."/>
            <person name="Manjari K.S."/>
            <person name="Pullinger G.D."/>
            <person name="Thomson N.R."/>
            <person name="Joshi R.R."/>
            <person name="Watson M."/>
            <person name="Stevens M.P."/>
        </authorList>
    </citation>
    <scope>NUCLEOTIDE SEQUENCE [LARGE SCALE GENOMIC DNA]</scope>
    <source>
        <strain evidence="1">A50</strain>
    </source>
</reference>
<dbReference type="InterPro" id="IPR018880">
    <property type="entry name" value="Phage_P4_Ash"/>
</dbReference>
<dbReference type="AlphaFoldDB" id="A0AAJ8WV09"/>
<dbReference type="NCBIfam" id="TIGR02681">
    <property type="entry name" value="phage_pRha"/>
    <property type="match status" value="2"/>
</dbReference>